<dbReference type="Proteomes" id="UP001254165">
    <property type="component" value="Unassembled WGS sequence"/>
</dbReference>
<evidence type="ECO:0000256" key="2">
    <source>
        <dbReference type="ARBA" id="ARBA00022490"/>
    </source>
</evidence>
<evidence type="ECO:0000256" key="8">
    <source>
        <dbReference type="ARBA" id="ARBA00023014"/>
    </source>
</evidence>
<keyword evidence="1" id="KW-0004">4Fe-4S</keyword>
<protein>
    <submittedName>
        <fullName evidence="10">tRNA epoxyqueuosine(34) reductase QueG</fullName>
        <ecNumber evidence="10">1.17.99.6</ecNumber>
    </submittedName>
</protein>
<organism evidence="10 11">
    <name type="scientific">Thermanaerothrix solaris</name>
    <dbReference type="NCBI Taxonomy" id="3058434"/>
    <lineage>
        <taxon>Bacteria</taxon>
        <taxon>Bacillati</taxon>
        <taxon>Chloroflexota</taxon>
        <taxon>Anaerolineae</taxon>
        <taxon>Anaerolineales</taxon>
        <taxon>Anaerolineaceae</taxon>
        <taxon>Thermanaerothrix</taxon>
    </lineage>
</organism>
<evidence type="ECO:0000256" key="5">
    <source>
        <dbReference type="ARBA" id="ARBA00022785"/>
    </source>
</evidence>
<dbReference type="InterPro" id="IPR004155">
    <property type="entry name" value="PBS_lyase_HEAT"/>
</dbReference>
<evidence type="ECO:0000259" key="9">
    <source>
        <dbReference type="PROSITE" id="PS51379"/>
    </source>
</evidence>
<dbReference type="Pfam" id="PF13484">
    <property type="entry name" value="Fer4_16"/>
    <property type="match status" value="1"/>
</dbReference>
<keyword evidence="4" id="KW-0479">Metal-binding</keyword>
<proteinExistence type="predicted"/>
<keyword evidence="6 10" id="KW-0560">Oxidoreductase</keyword>
<evidence type="ECO:0000256" key="7">
    <source>
        <dbReference type="ARBA" id="ARBA00023004"/>
    </source>
</evidence>
<dbReference type="SUPFAM" id="SSF46548">
    <property type="entry name" value="alpha-helical ferredoxin"/>
    <property type="match status" value="1"/>
</dbReference>
<dbReference type="NCBIfam" id="TIGR00276">
    <property type="entry name" value="tRNA epoxyqueuosine(34) reductase QueG"/>
    <property type="match status" value="1"/>
</dbReference>
<dbReference type="SMART" id="SM00567">
    <property type="entry name" value="EZ_HEAT"/>
    <property type="match status" value="2"/>
</dbReference>
<dbReference type="PANTHER" id="PTHR30002">
    <property type="entry name" value="EPOXYQUEUOSINE REDUCTASE"/>
    <property type="match status" value="1"/>
</dbReference>
<evidence type="ECO:0000256" key="1">
    <source>
        <dbReference type="ARBA" id="ARBA00022485"/>
    </source>
</evidence>
<dbReference type="Gene3D" id="1.25.10.10">
    <property type="entry name" value="Leucine-rich Repeat Variant"/>
    <property type="match status" value="1"/>
</dbReference>
<keyword evidence="11" id="KW-1185">Reference proteome</keyword>
<dbReference type="InterPro" id="IPR017900">
    <property type="entry name" value="4Fe4S_Fe_S_CS"/>
</dbReference>
<gene>
    <name evidence="10" type="primary">queG</name>
    <name evidence="10" type="ORF">QYE77_14060</name>
</gene>
<evidence type="ECO:0000256" key="3">
    <source>
        <dbReference type="ARBA" id="ARBA00022694"/>
    </source>
</evidence>
<dbReference type="Gene3D" id="3.30.70.20">
    <property type="match status" value="1"/>
</dbReference>
<dbReference type="EMBL" id="JAUHMF010000002">
    <property type="protein sequence ID" value="MDT8899386.1"/>
    <property type="molecule type" value="Genomic_DNA"/>
</dbReference>
<evidence type="ECO:0000256" key="4">
    <source>
        <dbReference type="ARBA" id="ARBA00022723"/>
    </source>
</evidence>
<dbReference type="PROSITE" id="PS51379">
    <property type="entry name" value="4FE4S_FER_2"/>
    <property type="match status" value="1"/>
</dbReference>
<dbReference type="EC" id="1.17.99.6" evidence="10"/>
<sequence length="387" mass="43327">MAGSLPNPEYLIEALRFKAEQLGLELLGITQPTTPPHVTTYETWVKQGRYAQMDYMATERNRYLRVHPEAIMAEARALLVVGMRYPNPQAIPPPPSPYPFGRIASYAWGKDYHYIIPELLKELLKELEAWLSAPILARIYTDTGPILERDFAQKAGLGWIGKNTCLIHPRKGSYFLLGEAFINAPLPPTPPFTTDHCGSCRRCIEACPTQCILPDRTLDAGRCISYLTIENKGPIPRDLRSSIGNWVFGCDVCQMVCPWNVRFALSEGSPAFAMRPDIAFPNLIDELSLSPMDFKARYGNTPVMRARRRGYLRNIAVALGNSADPDSAPHLGLTLKNEPEPLVRAHAAWALGRIKTRLARKHLSEALQREPDPDVQIEIKAALEDTD</sequence>
<dbReference type="RefSeq" id="WP_315626083.1">
    <property type="nucleotide sequence ID" value="NZ_JAUHMF010000002.1"/>
</dbReference>
<evidence type="ECO:0000313" key="11">
    <source>
        <dbReference type="Proteomes" id="UP001254165"/>
    </source>
</evidence>
<dbReference type="InterPro" id="IPR016024">
    <property type="entry name" value="ARM-type_fold"/>
</dbReference>
<feature type="domain" description="4Fe-4S ferredoxin-type" evidence="9">
    <location>
        <begin position="188"/>
        <end position="217"/>
    </location>
</feature>
<comment type="caution">
    <text evidence="10">The sequence shown here is derived from an EMBL/GenBank/DDBJ whole genome shotgun (WGS) entry which is preliminary data.</text>
</comment>
<dbReference type="InterPro" id="IPR004453">
    <property type="entry name" value="QueG"/>
</dbReference>
<keyword evidence="5" id="KW-0671">Queuosine biosynthesis</keyword>
<evidence type="ECO:0000313" key="10">
    <source>
        <dbReference type="EMBL" id="MDT8899386.1"/>
    </source>
</evidence>
<keyword evidence="8" id="KW-0411">Iron-sulfur</keyword>
<dbReference type="GO" id="GO:0052693">
    <property type="term" value="F:epoxyqueuosine reductase activity"/>
    <property type="evidence" value="ECO:0007669"/>
    <property type="project" value="UniProtKB-EC"/>
</dbReference>
<keyword evidence="2" id="KW-0963">Cytoplasm</keyword>
<dbReference type="Pfam" id="PF13646">
    <property type="entry name" value="HEAT_2"/>
    <property type="match status" value="1"/>
</dbReference>
<evidence type="ECO:0000256" key="6">
    <source>
        <dbReference type="ARBA" id="ARBA00023002"/>
    </source>
</evidence>
<dbReference type="InterPro" id="IPR011989">
    <property type="entry name" value="ARM-like"/>
</dbReference>
<dbReference type="InterPro" id="IPR017896">
    <property type="entry name" value="4Fe4S_Fe-S-bd"/>
</dbReference>
<name>A0ABU3NRD3_9CHLR</name>
<keyword evidence="3" id="KW-0819">tRNA processing</keyword>
<dbReference type="PANTHER" id="PTHR30002:SF4">
    <property type="entry name" value="EPOXYQUEUOSINE REDUCTASE"/>
    <property type="match status" value="1"/>
</dbReference>
<keyword evidence="7" id="KW-0408">Iron</keyword>
<dbReference type="SUPFAM" id="SSF48371">
    <property type="entry name" value="ARM repeat"/>
    <property type="match status" value="1"/>
</dbReference>
<dbReference type="InterPro" id="IPR013542">
    <property type="entry name" value="QueG_DUF1730"/>
</dbReference>
<reference evidence="10 11" key="1">
    <citation type="submission" date="2023-07" db="EMBL/GenBank/DDBJ databases">
        <title>Novel species of Thermanaerothrix with wide hydrolytic capabilities.</title>
        <authorList>
            <person name="Zayulina K.S."/>
            <person name="Podosokorskaya O.A."/>
            <person name="Elcheninov A.G."/>
        </authorList>
    </citation>
    <scope>NUCLEOTIDE SEQUENCE [LARGE SCALE GENOMIC DNA]</scope>
    <source>
        <strain evidence="10 11">4228-RoL</strain>
    </source>
</reference>
<dbReference type="Pfam" id="PF08331">
    <property type="entry name" value="QueG_DUF1730"/>
    <property type="match status" value="1"/>
</dbReference>
<accession>A0ABU3NRD3</accession>
<dbReference type="PROSITE" id="PS00198">
    <property type="entry name" value="4FE4S_FER_1"/>
    <property type="match status" value="1"/>
</dbReference>